<dbReference type="EMBL" id="JAVRRJ010000002">
    <property type="protein sequence ID" value="KAK5088610.1"/>
    <property type="molecule type" value="Genomic_DNA"/>
</dbReference>
<dbReference type="InterPro" id="IPR001138">
    <property type="entry name" value="Zn2Cys6_DnaBD"/>
</dbReference>
<feature type="region of interest" description="Disordered" evidence="6">
    <location>
        <begin position="1"/>
        <end position="42"/>
    </location>
</feature>
<accession>A0AAN7T3G7</accession>
<dbReference type="GO" id="GO:0000981">
    <property type="term" value="F:DNA-binding transcription factor activity, RNA polymerase II-specific"/>
    <property type="evidence" value="ECO:0007669"/>
    <property type="project" value="InterPro"/>
</dbReference>
<dbReference type="PROSITE" id="PS50048">
    <property type="entry name" value="ZN2_CY6_FUNGAL_2"/>
    <property type="match status" value="1"/>
</dbReference>
<gene>
    <name evidence="8" type="ORF">LTR05_002830</name>
</gene>
<evidence type="ECO:0000256" key="1">
    <source>
        <dbReference type="ARBA" id="ARBA00023015"/>
    </source>
</evidence>
<evidence type="ECO:0000256" key="2">
    <source>
        <dbReference type="ARBA" id="ARBA00023125"/>
    </source>
</evidence>
<keyword evidence="1" id="KW-0805">Transcription regulation</keyword>
<dbReference type="CDD" id="cd12148">
    <property type="entry name" value="fungal_TF_MHR"/>
    <property type="match status" value="1"/>
</dbReference>
<keyword evidence="9" id="KW-1185">Reference proteome</keyword>
<evidence type="ECO:0000259" key="7">
    <source>
        <dbReference type="PROSITE" id="PS50048"/>
    </source>
</evidence>
<dbReference type="SUPFAM" id="SSF57701">
    <property type="entry name" value="Zn2/Cys6 DNA-binding domain"/>
    <property type="match status" value="1"/>
</dbReference>
<dbReference type="SMART" id="SM00066">
    <property type="entry name" value="GAL4"/>
    <property type="match status" value="1"/>
</dbReference>
<dbReference type="Gene3D" id="4.10.240.10">
    <property type="entry name" value="Zn(2)-C6 fungal-type DNA-binding domain"/>
    <property type="match status" value="1"/>
</dbReference>
<evidence type="ECO:0000256" key="3">
    <source>
        <dbReference type="ARBA" id="ARBA00023163"/>
    </source>
</evidence>
<keyword evidence="4" id="KW-0539">Nucleus</keyword>
<reference evidence="8 9" key="1">
    <citation type="submission" date="2023-08" db="EMBL/GenBank/DDBJ databases">
        <title>Black Yeasts Isolated from many extreme environments.</title>
        <authorList>
            <person name="Coleine C."/>
            <person name="Stajich J.E."/>
            <person name="Selbmann L."/>
        </authorList>
    </citation>
    <scope>NUCLEOTIDE SEQUENCE [LARGE SCALE GENOMIC DNA]</scope>
    <source>
        <strain evidence="8 9">CCFEE 5910</strain>
    </source>
</reference>
<dbReference type="AlphaFoldDB" id="A0AAN7T3G7"/>
<keyword evidence="3" id="KW-0804">Transcription</keyword>
<feature type="domain" description="Zn(2)-C6 fungal-type" evidence="7">
    <location>
        <begin position="49"/>
        <end position="78"/>
    </location>
</feature>
<feature type="compositionally biased region" description="Polar residues" evidence="6">
    <location>
        <begin position="150"/>
        <end position="171"/>
    </location>
</feature>
<feature type="region of interest" description="Disordered" evidence="6">
    <location>
        <begin position="140"/>
        <end position="177"/>
    </location>
</feature>
<feature type="compositionally biased region" description="Polar residues" evidence="6">
    <location>
        <begin position="17"/>
        <end position="26"/>
    </location>
</feature>
<evidence type="ECO:0000256" key="4">
    <source>
        <dbReference type="ARBA" id="ARBA00023242"/>
    </source>
</evidence>
<name>A0AAN7T3G7_9EURO</name>
<protein>
    <recommendedName>
        <fullName evidence="7">Zn(2)-C6 fungal-type domain-containing protein</fullName>
    </recommendedName>
</protein>
<dbReference type="Pfam" id="PF00172">
    <property type="entry name" value="Zn_clus"/>
    <property type="match status" value="1"/>
</dbReference>
<dbReference type="InterPro" id="IPR053187">
    <property type="entry name" value="Notoamide_regulator"/>
</dbReference>
<dbReference type="InterPro" id="IPR036864">
    <property type="entry name" value="Zn2-C6_fun-type_DNA-bd_sf"/>
</dbReference>
<dbReference type="GO" id="GO:0003677">
    <property type="term" value="F:DNA binding"/>
    <property type="evidence" value="ECO:0007669"/>
    <property type="project" value="UniProtKB-KW"/>
</dbReference>
<dbReference type="CDD" id="cd00067">
    <property type="entry name" value="GAL4"/>
    <property type="match status" value="1"/>
</dbReference>
<dbReference type="Proteomes" id="UP001309876">
    <property type="component" value="Unassembled WGS sequence"/>
</dbReference>
<evidence type="ECO:0000313" key="8">
    <source>
        <dbReference type="EMBL" id="KAK5088610.1"/>
    </source>
</evidence>
<dbReference type="PANTHER" id="PTHR47256">
    <property type="entry name" value="ZN(II)2CYS6 TRANSCRIPTION FACTOR (EUROFUNG)-RELATED"/>
    <property type="match status" value="1"/>
</dbReference>
<keyword evidence="2" id="KW-0238">DNA-binding</keyword>
<evidence type="ECO:0000256" key="6">
    <source>
        <dbReference type="SAM" id="MobiDB-lite"/>
    </source>
</evidence>
<dbReference type="GO" id="GO:0008270">
    <property type="term" value="F:zinc ion binding"/>
    <property type="evidence" value="ECO:0007669"/>
    <property type="project" value="InterPro"/>
</dbReference>
<dbReference type="PANTHER" id="PTHR47256:SF1">
    <property type="entry name" value="ZN(II)2CYS6 TRANSCRIPTION FACTOR (EUROFUNG)"/>
    <property type="match status" value="1"/>
</dbReference>
<evidence type="ECO:0000256" key="5">
    <source>
        <dbReference type="SAM" id="Coils"/>
    </source>
</evidence>
<keyword evidence="5" id="KW-0175">Coiled coil</keyword>
<feature type="coiled-coil region" evidence="5">
    <location>
        <begin position="80"/>
        <end position="114"/>
    </location>
</feature>
<sequence>MSQLDVDLTDPVAQINPAPSSSQEQQRLSDEQTVPDGKVTKSRKHVTKACESCKRARAKCDGRQPCDRCTSRLLSCSYTNEEDRRTRGSTKRKLDQLERENKFLHELLRTLEHSSDAQVQQVVSIVRSNTSIDDMAAGLTRTMHDPKLTRQGSSRSEQTRSGSETNTSNDQKTPRRHEVFKVDRLTDAPLYEVSATPWTNVTHDNHLVSHLVSLWATWDNLFPDGVVLEYFLRDMQAGHTSSHFCSPFLVNCILAAGCLNSNYEETKTNDGKHSPILDQFLEEAKQHLEDDRSTSIANLQGVGILYLVLIKINRDREAWDYATQATNMCAEMLRCGERDRYLLSANSEQERAAMVYTFDTAIWGTFCATTVSYMMWQRPQILPKPPRPFPERPANILPEQKWVAYHGHGGPQDLFLGPVHNLHSSLAVLTREVSLAIFLDSDSLADKTKALVRIEKDLTAGYEAIPDYIKSSPAACYLRAWWLTIIGTVLLDEQYHGEWDAIIGRLRSIALEVVDICRLACSIADRGKISIFMCHSFYQSLLILMDQNSSHAYDDEIMELLVTLRAISQRSPWAVALLRMIQIDAVRRSFKLPEAALKLFDEFEKNDLQAWKDELQMSRYPYLDSFSLRCKEANDKDGQPTLMGDFLEKFDAMCLQGNHRGSVS</sequence>
<dbReference type="PROSITE" id="PS00463">
    <property type="entry name" value="ZN2_CY6_FUNGAL_1"/>
    <property type="match status" value="1"/>
</dbReference>
<evidence type="ECO:0000313" key="9">
    <source>
        <dbReference type="Proteomes" id="UP001309876"/>
    </source>
</evidence>
<organism evidence="8 9">
    <name type="scientific">Lithohypha guttulata</name>
    <dbReference type="NCBI Taxonomy" id="1690604"/>
    <lineage>
        <taxon>Eukaryota</taxon>
        <taxon>Fungi</taxon>
        <taxon>Dikarya</taxon>
        <taxon>Ascomycota</taxon>
        <taxon>Pezizomycotina</taxon>
        <taxon>Eurotiomycetes</taxon>
        <taxon>Chaetothyriomycetidae</taxon>
        <taxon>Chaetothyriales</taxon>
        <taxon>Trichomeriaceae</taxon>
        <taxon>Lithohypha</taxon>
    </lineage>
</organism>
<comment type="caution">
    <text evidence="8">The sequence shown here is derived from an EMBL/GenBank/DDBJ whole genome shotgun (WGS) entry which is preliminary data.</text>
</comment>
<proteinExistence type="predicted"/>